<proteinExistence type="predicted"/>
<evidence type="ECO:0000313" key="2">
    <source>
        <dbReference type="Proteomes" id="UP001148662"/>
    </source>
</evidence>
<dbReference type="Proteomes" id="UP001148662">
    <property type="component" value="Unassembled WGS sequence"/>
</dbReference>
<organism evidence="1 2">
    <name type="scientific">Phlebia brevispora</name>
    <dbReference type="NCBI Taxonomy" id="194682"/>
    <lineage>
        <taxon>Eukaryota</taxon>
        <taxon>Fungi</taxon>
        <taxon>Dikarya</taxon>
        <taxon>Basidiomycota</taxon>
        <taxon>Agaricomycotina</taxon>
        <taxon>Agaricomycetes</taxon>
        <taxon>Polyporales</taxon>
        <taxon>Meruliaceae</taxon>
        <taxon>Phlebia</taxon>
    </lineage>
</organism>
<sequence length="175" mass="19169">MVIELTVSPKLDINGVCAAHTIQTASSSCAARGVRNVSVSVEGTGYRCSGFPGIWPLLLTNLLTMIVSVHYHLDHDIDQHERTNELGLLHDDPLDSTNLVYIVARVQPTEVNNLGAPSFAKASFERITPPARLSPTIYKTLMTATVQPLLPHFDSMLNASSQFERRESEMSEAPP</sequence>
<evidence type="ECO:0000313" key="1">
    <source>
        <dbReference type="EMBL" id="KAJ3532336.1"/>
    </source>
</evidence>
<protein>
    <submittedName>
        <fullName evidence="1">Uncharacterized protein</fullName>
    </submittedName>
</protein>
<reference evidence="1" key="1">
    <citation type="submission" date="2022-07" db="EMBL/GenBank/DDBJ databases">
        <title>Genome Sequence of Phlebia brevispora.</title>
        <authorList>
            <person name="Buettner E."/>
        </authorList>
    </citation>
    <scope>NUCLEOTIDE SEQUENCE</scope>
    <source>
        <strain evidence="1">MPL23</strain>
    </source>
</reference>
<gene>
    <name evidence="1" type="ORF">NM688_g7441</name>
</gene>
<accession>A0ACC1S5B1</accession>
<comment type="caution">
    <text evidence="1">The sequence shown here is derived from an EMBL/GenBank/DDBJ whole genome shotgun (WGS) entry which is preliminary data.</text>
</comment>
<dbReference type="EMBL" id="JANHOG010001738">
    <property type="protein sequence ID" value="KAJ3532336.1"/>
    <property type="molecule type" value="Genomic_DNA"/>
</dbReference>
<keyword evidence="2" id="KW-1185">Reference proteome</keyword>
<name>A0ACC1S5B1_9APHY</name>